<evidence type="ECO:0000256" key="1">
    <source>
        <dbReference type="HAMAP-Rule" id="MF_00934"/>
    </source>
</evidence>
<feature type="binding site" evidence="1">
    <location>
        <position position="99"/>
    </location>
    <ligand>
        <name>S-adenosyl-L-methionine</name>
        <dbReference type="ChEBI" id="CHEBI:59789"/>
    </ligand>
</feature>
<feature type="active site" description="Proton acceptor" evidence="1">
    <location>
        <position position="168"/>
    </location>
</feature>
<evidence type="ECO:0000313" key="3">
    <source>
        <dbReference type="Proteomes" id="UP000036890"/>
    </source>
</evidence>
<dbReference type="EC" id="2.1.1.266" evidence="1"/>
<dbReference type="AlphaFoldDB" id="A0A0L8A974"/>
<dbReference type="Proteomes" id="UP000036890">
    <property type="component" value="Unassembled WGS sequence"/>
</dbReference>
<comment type="function">
    <text evidence="1">Specifically methylates the adenine in position 2030 of 23S rRNA.</text>
</comment>
<dbReference type="Gene3D" id="3.40.50.150">
    <property type="entry name" value="Vaccinia Virus protein VP39"/>
    <property type="match status" value="1"/>
</dbReference>
<comment type="catalytic activity">
    <reaction evidence="1">
        <text>adenosine(2030) in 23S rRNA + S-adenosyl-L-methionine = N(6)-methyladenosine(2030) in 23S rRNA + S-adenosyl-L-homocysteine + H(+)</text>
        <dbReference type="Rhea" id="RHEA:43736"/>
        <dbReference type="Rhea" id="RHEA-COMP:10668"/>
        <dbReference type="Rhea" id="RHEA-COMP:10669"/>
        <dbReference type="ChEBI" id="CHEBI:15378"/>
        <dbReference type="ChEBI" id="CHEBI:57856"/>
        <dbReference type="ChEBI" id="CHEBI:59789"/>
        <dbReference type="ChEBI" id="CHEBI:74411"/>
        <dbReference type="ChEBI" id="CHEBI:74449"/>
        <dbReference type="EC" id="2.1.1.266"/>
    </reaction>
</comment>
<reference evidence="2 3" key="1">
    <citation type="journal article" date="2012" name="J. Bacteriol.">
        <title>Genome sequence of a novel nicotine-degrading strain, Pseudomonas geniculata N1.</title>
        <authorList>
            <person name="Tang H."/>
            <person name="Yu H."/>
            <person name="Tai C."/>
            <person name="Huang K."/>
            <person name="Liu Y."/>
            <person name="Wang L."/>
            <person name="Yao Y."/>
            <person name="Wu G."/>
            <person name="Xu P."/>
        </authorList>
    </citation>
    <scope>NUCLEOTIDE SEQUENCE [LARGE SCALE GENOMIC DNA]</scope>
    <source>
        <strain evidence="2 3">N1</strain>
    </source>
</reference>
<keyword evidence="1" id="KW-0698">rRNA processing</keyword>
<accession>A0A0L8A974</accession>
<keyword evidence="1" id="KW-0694">RNA-binding</keyword>
<dbReference type="GO" id="GO:0003723">
    <property type="term" value="F:RNA binding"/>
    <property type="evidence" value="ECO:0007669"/>
    <property type="project" value="UniProtKB-UniRule"/>
</dbReference>
<dbReference type="SUPFAM" id="SSF53335">
    <property type="entry name" value="S-adenosyl-L-methionine-dependent methyltransferases"/>
    <property type="match status" value="1"/>
</dbReference>
<keyword evidence="1" id="KW-0808">Transferase</keyword>
<keyword evidence="1" id="KW-0489">Methyltransferase</keyword>
<dbReference type="HAMAP" id="MF_00934">
    <property type="entry name" value="23SrRNA_methyltr_J"/>
    <property type="match status" value="1"/>
</dbReference>
<feature type="site" description="Interaction with substrate rRNA" evidence="1">
    <location>
        <position position="3"/>
    </location>
</feature>
<comment type="subunit">
    <text evidence="1">Monomer.</text>
</comment>
<feature type="binding site" evidence="1">
    <location>
        <position position="41"/>
    </location>
    <ligand>
        <name>S-adenosyl-L-methionine</name>
        <dbReference type="ChEBI" id="CHEBI:59789"/>
    </ligand>
</feature>
<protein>
    <recommendedName>
        <fullName evidence="1">Ribosomal RNA large subunit methyltransferase J</fullName>
        <ecNumber evidence="1">2.1.1.266</ecNumber>
    </recommendedName>
    <alternativeName>
        <fullName evidence="1">23S rRNA (adenine(2030)-N6)-methyltransferase</fullName>
    </alternativeName>
    <alternativeName>
        <fullName evidence="1">23S rRNA m6A2030 methyltransferase</fullName>
    </alternativeName>
</protein>
<dbReference type="GO" id="GO:0005829">
    <property type="term" value="C:cytosol"/>
    <property type="evidence" value="ECO:0007669"/>
    <property type="project" value="TreeGrafter"/>
</dbReference>
<dbReference type="RefSeq" id="WP_010483138.1">
    <property type="nucleotide sequence ID" value="NZ_AJLO02000025.1"/>
</dbReference>
<gene>
    <name evidence="1" type="primary">rlmJ</name>
    <name evidence="2" type="ORF">W7K_12675</name>
</gene>
<dbReference type="EMBL" id="AJLO02000025">
    <property type="protein sequence ID" value="KOE98776.1"/>
    <property type="molecule type" value="Genomic_DNA"/>
</dbReference>
<dbReference type="PANTHER" id="PTHR37426">
    <property type="entry name" value="RIBOSOMAL RNA LARGE SUBUNIT METHYLTRANSFERASE J"/>
    <property type="match status" value="1"/>
</dbReference>
<proteinExistence type="inferred from homology"/>
<dbReference type="PANTHER" id="PTHR37426:SF1">
    <property type="entry name" value="RIBOSOMAL RNA LARGE SUBUNIT METHYLTRANSFERASE J"/>
    <property type="match status" value="1"/>
</dbReference>
<dbReference type="GO" id="GO:0036307">
    <property type="term" value="F:23S rRNA (adenine(2030)-N(6))-methyltransferase activity"/>
    <property type="evidence" value="ECO:0007669"/>
    <property type="project" value="UniProtKB-UniRule"/>
</dbReference>
<comment type="similarity">
    <text evidence="1">Belongs to the RlmJ family.</text>
</comment>
<feature type="binding site" evidence="1">
    <location>
        <position position="18"/>
    </location>
    <ligand>
        <name>S-adenosyl-L-methionine</name>
        <dbReference type="ChEBI" id="CHEBI:59789"/>
    </ligand>
</feature>
<comment type="caution">
    <text evidence="2">The sequence shown here is derived from an EMBL/GenBank/DDBJ whole genome shotgun (WGS) entry which is preliminary data.</text>
</comment>
<feature type="binding site" evidence="1">
    <location>
        <begin position="142"/>
        <end position="143"/>
    </location>
    <ligand>
        <name>S-adenosyl-L-methionine</name>
        <dbReference type="ChEBI" id="CHEBI:59789"/>
    </ligand>
</feature>
<keyword evidence="1" id="KW-0949">S-adenosyl-L-methionine</keyword>
<sequence length="285" mass="31552">MNYRHAFHAGNHADVLKHIVQLALIDSFKRKDSPFFVLDTHGGAGRYLLASEESRKTLEAESGIMRLMAQPKLPEVVERYLKAVQADNPVGAMTNYPGSPLLSAQAMRAQDRMAVCELQEAETATLKALFAHDSRVDVRSGDGYALLRSLLPPKFNGSKIGRGLVLIDPPYEAQDAEYQAVLAALAETLARWPQATCAVWFPIKQRRTILHFLRKATALPVKSAMTIEFLVRPDDSPLRLNGSGMLLLNPPWQFDRVVGPALPALRQHLGEPGASTRLDWLKAPE</sequence>
<dbReference type="InterPro" id="IPR029063">
    <property type="entry name" value="SAM-dependent_MTases_sf"/>
</dbReference>
<feature type="binding site" evidence="1">
    <location>
        <position position="168"/>
    </location>
    <ligand>
        <name>S-adenosyl-L-methionine</name>
        <dbReference type="ChEBI" id="CHEBI:59789"/>
    </ligand>
</feature>
<dbReference type="InterPro" id="IPR007473">
    <property type="entry name" value="RlmJ"/>
</dbReference>
<organism evidence="2 3">
    <name type="scientific">Stenotrophomonas geniculata N1</name>
    <dbReference type="NCBI Taxonomy" id="1167641"/>
    <lineage>
        <taxon>Bacteria</taxon>
        <taxon>Pseudomonadati</taxon>
        <taxon>Pseudomonadota</taxon>
        <taxon>Gammaproteobacteria</taxon>
        <taxon>Lysobacterales</taxon>
        <taxon>Lysobacteraceae</taxon>
        <taxon>Stenotrophomonas</taxon>
    </lineage>
</organism>
<dbReference type="OrthoDB" id="9791274at2"/>
<evidence type="ECO:0000313" key="2">
    <source>
        <dbReference type="EMBL" id="KOE98776.1"/>
    </source>
</evidence>
<dbReference type="Pfam" id="PF04378">
    <property type="entry name" value="RsmJ"/>
    <property type="match status" value="1"/>
</dbReference>
<feature type="binding site" evidence="1">
    <location>
        <position position="117"/>
    </location>
    <ligand>
        <name>S-adenosyl-L-methionine</name>
        <dbReference type="ChEBI" id="CHEBI:59789"/>
    </ligand>
</feature>
<name>A0A0L8A974_9GAMM</name>
<dbReference type="GO" id="GO:0070475">
    <property type="term" value="P:rRNA base methylation"/>
    <property type="evidence" value="ECO:0007669"/>
    <property type="project" value="UniProtKB-UniRule"/>
</dbReference>